<evidence type="ECO:0000313" key="4">
    <source>
        <dbReference type="Proteomes" id="UP001549119"/>
    </source>
</evidence>
<feature type="transmembrane region" description="Helical" evidence="2">
    <location>
        <begin position="125"/>
        <end position="141"/>
    </location>
</feature>
<feature type="transmembrane region" description="Helical" evidence="2">
    <location>
        <begin position="33"/>
        <end position="53"/>
    </location>
</feature>
<organism evidence="3 4">
    <name type="scientific">Methylobacterium radiotolerans</name>
    <dbReference type="NCBI Taxonomy" id="31998"/>
    <lineage>
        <taxon>Bacteria</taxon>
        <taxon>Pseudomonadati</taxon>
        <taxon>Pseudomonadota</taxon>
        <taxon>Alphaproteobacteria</taxon>
        <taxon>Hyphomicrobiales</taxon>
        <taxon>Methylobacteriaceae</taxon>
        <taxon>Methylobacterium</taxon>
    </lineage>
</organism>
<feature type="transmembrane region" description="Helical" evidence="2">
    <location>
        <begin position="334"/>
        <end position="355"/>
    </location>
</feature>
<keyword evidence="2" id="KW-0812">Transmembrane</keyword>
<dbReference type="PANTHER" id="PTHR40033">
    <property type="entry name" value="NA(+)-MALATE SYMPORTER"/>
    <property type="match status" value="1"/>
</dbReference>
<keyword evidence="4" id="KW-1185">Reference proteome</keyword>
<keyword evidence="1" id="KW-0769">Symport</keyword>
<feature type="transmembrane region" description="Helical" evidence="2">
    <location>
        <begin position="367"/>
        <end position="387"/>
    </location>
</feature>
<dbReference type="Proteomes" id="UP001549119">
    <property type="component" value="Unassembled WGS sequence"/>
</dbReference>
<keyword evidence="1" id="KW-0813">Transport</keyword>
<dbReference type="RefSeq" id="WP_071000100.1">
    <property type="nucleotide sequence ID" value="NZ_JBEPNV010000001.1"/>
</dbReference>
<dbReference type="InterPro" id="IPR004679">
    <property type="entry name" value="2-OHcarboxylate_transport"/>
</dbReference>
<reference evidence="3 4" key="1">
    <citation type="submission" date="2024-06" db="EMBL/GenBank/DDBJ databases">
        <title>Genomics of switchgrass bacterial isolates.</title>
        <authorList>
            <person name="Shade A."/>
        </authorList>
    </citation>
    <scope>NUCLEOTIDE SEQUENCE [LARGE SCALE GENOMIC DNA]</scope>
    <source>
        <strain evidence="3 4">PvP084</strain>
    </source>
</reference>
<name>A0ABV2NHN5_9HYPH</name>
<dbReference type="PANTHER" id="PTHR40033:SF1">
    <property type="entry name" value="CITRATE-SODIUM SYMPORTER"/>
    <property type="match status" value="1"/>
</dbReference>
<dbReference type="Pfam" id="PF03390">
    <property type="entry name" value="2HCT"/>
    <property type="match status" value="1"/>
</dbReference>
<feature type="transmembrane region" description="Helical" evidence="2">
    <location>
        <begin position="277"/>
        <end position="295"/>
    </location>
</feature>
<keyword evidence="2" id="KW-1133">Transmembrane helix</keyword>
<gene>
    <name evidence="3" type="ORF">ABIC20_003329</name>
</gene>
<evidence type="ECO:0000313" key="3">
    <source>
        <dbReference type="EMBL" id="MET3866020.1"/>
    </source>
</evidence>
<comment type="caution">
    <text evidence="3">The sequence shown here is derived from an EMBL/GenBank/DDBJ whole genome shotgun (WGS) entry which is preliminary data.</text>
</comment>
<evidence type="ECO:0000256" key="2">
    <source>
        <dbReference type="SAM" id="Phobius"/>
    </source>
</evidence>
<feature type="transmembrane region" description="Helical" evidence="2">
    <location>
        <begin position="85"/>
        <end position="104"/>
    </location>
</feature>
<feature type="transmembrane region" description="Helical" evidence="2">
    <location>
        <begin position="60"/>
        <end position="79"/>
    </location>
</feature>
<protein>
    <submittedName>
        <fullName evidence="3">Na+/citrate or Na+/malate symporter</fullName>
    </submittedName>
</protein>
<feature type="transmembrane region" description="Helical" evidence="2">
    <location>
        <begin position="431"/>
        <end position="451"/>
    </location>
</feature>
<accession>A0ABV2NHN5</accession>
<keyword evidence="1 2" id="KW-0472">Membrane</keyword>
<proteinExistence type="inferred from homology"/>
<feature type="transmembrane region" description="Helical" evidence="2">
    <location>
        <begin position="153"/>
        <end position="176"/>
    </location>
</feature>
<evidence type="ECO:0000256" key="1">
    <source>
        <dbReference type="PIRNR" id="PIRNR005348"/>
    </source>
</evidence>
<feature type="transmembrane region" description="Helical" evidence="2">
    <location>
        <begin position="218"/>
        <end position="239"/>
    </location>
</feature>
<comment type="similarity">
    <text evidence="1">Belongs to the 2-hydroxycarboxylate transporter (2-HCT) (TC 2.A.24) family.</text>
</comment>
<sequence length="454" mass="47130">MTARAAAGSTVATSTRSISTPKPFWTQAMETRVGIVPLPVYVLLLALIAAFAVRGKISGEVTVMIAVLVAGGFTCAEIGRRIPLLRAVGGSSLVTIFLPSFLVAHQLLPAPLVQSVTTFTKSTNFIYLFITAVVVGSILSMDRRVLIQGFAKIFVPLALGSLAGLLMGGSVGWLVGIGFWRSILYVVVPVMAGGVGEGAIPLSVGYAEALGVDHGGMLGQILPLVFFGNLVAIVICGALNTLGKRRPDLTGNGRLQPAADGDTDADHGAAHRNTSGIDVATVAAGGITGIAVYVFGTLIHALIGLPAPVAMLFLVVLAKLLRAVPASLEEGARVVFRFFVVAVTYPLLFSTAVALTPWHELVEAFHPANLVTIVATVLALTGTGYVVGRWLAMYPIETAIVNACHSGLGGTGDVMILTAAERMELMPFAQVATRIGGALTVTVAIVAMAHFKIA</sequence>
<feature type="transmembrane region" description="Helical" evidence="2">
    <location>
        <begin position="301"/>
        <end position="322"/>
    </location>
</feature>
<dbReference type="PIRSF" id="PIRSF005348">
    <property type="entry name" value="YxkH"/>
    <property type="match status" value="1"/>
</dbReference>
<dbReference type="EMBL" id="JBEPNW010000002">
    <property type="protein sequence ID" value="MET3866020.1"/>
    <property type="molecule type" value="Genomic_DNA"/>
</dbReference>